<proteinExistence type="inferred from homology"/>
<evidence type="ECO:0000256" key="2">
    <source>
        <dbReference type="ARBA" id="ARBA00022448"/>
    </source>
</evidence>
<dbReference type="EMBL" id="LWHQ01000022">
    <property type="protein sequence ID" value="OAS24741.1"/>
    <property type="molecule type" value="Genomic_DNA"/>
</dbReference>
<reference evidence="10 11" key="1">
    <citation type="submission" date="2016-04" db="EMBL/GenBank/DDBJ databases">
        <authorList>
            <person name="Evans L.H."/>
            <person name="Alamgir A."/>
            <person name="Owens N."/>
            <person name="Weber N.D."/>
            <person name="Virtaneva K."/>
            <person name="Barbian K."/>
            <person name="Babar A."/>
            <person name="Rosenke K."/>
        </authorList>
    </citation>
    <scope>NUCLEOTIDE SEQUENCE [LARGE SCALE GENOMIC DNA]</scope>
    <source>
        <strain evidence="10 11">PMB02</strain>
    </source>
</reference>
<evidence type="ECO:0000256" key="5">
    <source>
        <dbReference type="ARBA" id="ARBA00022970"/>
    </source>
</evidence>
<evidence type="ECO:0000256" key="3">
    <source>
        <dbReference type="ARBA" id="ARBA00022475"/>
    </source>
</evidence>
<keyword evidence="2" id="KW-0813">Transport</keyword>
<accession>A0A179SAU8</accession>
<comment type="similarity">
    <text evidence="8">Belongs to the binding-protein-dependent transport system permease family. LivHM subfamily.</text>
</comment>
<dbReference type="STRING" id="427683.A5481_13520"/>
<dbReference type="Proteomes" id="UP000078316">
    <property type="component" value="Unassembled WGS sequence"/>
</dbReference>
<dbReference type="GO" id="GO:0005886">
    <property type="term" value="C:plasma membrane"/>
    <property type="evidence" value="ECO:0007669"/>
    <property type="project" value="UniProtKB-SubCell"/>
</dbReference>
<feature type="transmembrane region" description="Helical" evidence="9">
    <location>
        <begin position="93"/>
        <end position="114"/>
    </location>
</feature>
<dbReference type="InterPro" id="IPR052157">
    <property type="entry name" value="BCAA_transport_permease"/>
</dbReference>
<dbReference type="AlphaFoldDB" id="A0A179SAU8"/>
<feature type="transmembrane region" description="Helical" evidence="9">
    <location>
        <begin position="40"/>
        <end position="57"/>
    </location>
</feature>
<comment type="subcellular location">
    <subcellularLocation>
        <location evidence="1">Cell membrane</location>
        <topology evidence="1">Multi-pass membrane protein</topology>
    </subcellularLocation>
</comment>
<evidence type="ECO:0000256" key="8">
    <source>
        <dbReference type="ARBA" id="ARBA00037998"/>
    </source>
</evidence>
<evidence type="ECO:0000313" key="10">
    <source>
        <dbReference type="EMBL" id="OAS24741.1"/>
    </source>
</evidence>
<dbReference type="OrthoDB" id="153121at2"/>
<feature type="transmembrane region" description="Helical" evidence="9">
    <location>
        <begin position="6"/>
        <end position="28"/>
    </location>
</feature>
<evidence type="ECO:0000313" key="11">
    <source>
        <dbReference type="Proteomes" id="UP000078316"/>
    </source>
</evidence>
<evidence type="ECO:0000256" key="6">
    <source>
        <dbReference type="ARBA" id="ARBA00022989"/>
    </source>
</evidence>
<dbReference type="PANTHER" id="PTHR11795:SF445">
    <property type="entry name" value="AMINO ACID ABC TRANSPORTER PERMEASE PROTEIN"/>
    <property type="match status" value="1"/>
</dbReference>
<keyword evidence="3" id="KW-1003">Cell membrane</keyword>
<comment type="caution">
    <text evidence="10">The sequence shown here is derived from an EMBL/GenBank/DDBJ whole genome shotgun (WGS) entry which is preliminary data.</text>
</comment>
<keyword evidence="6 9" id="KW-1133">Transmembrane helix</keyword>
<feature type="transmembrane region" description="Helical" evidence="9">
    <location>
        <begin position="191"/>
        <end position="212"/>
    </location>
</feature>
<feature type="transmembrane region" description="Helical" evidence="9">
    <location>
        <begin position="140"/>
        <end position="160"/>
    </location>
</feature>
<dbReference type="RefSeq" id="WP_048434530.1">
    <property type="nucleotide sequence ID" value="NZ_LWHQ01000022.1"/>
</dbReference>
<keyword evidence="5" id="KW-0029">Amino-acid transport</keyword>
<dbReference type="CDD" id="cd06582">
    <property type="entry name" value="TM_PBP1_LivH_like"/>
    <property type="match status" value="1"/>
</dbReference>
<keyword evidence="4 9" id="KW-0812">Transmembrane</keyword>
<organism evidence="10 11">
    <name type="scientific">Methylobacterium platani</name>
    <dbReference type="NCBI Taxonomy" id="427683"/>
    <lineage>
        <taxon>Bacteria</taxon>
        <taxon>Pseudomonadati</taxon>
        <taxon>Pseudomonadota</taxon>
        <taxon>Alphaproteobacteria</taxon>
        <taxon>Hyphomicrobiales</taxon>
        <taxon>Methylobacteriaceae</taxon>
        <taxon>Methylobacterium</taxon>
    </lineage>
</organism>
<dbReference type="GO" id="GO:0006865">
    <property type="term" value="P:amino acid transport"/>
    <property type="evidence" value="ECO:0007669"/>
    <property type="project" value="UniProtKB-KW"/>
</dbReference>
<protein>
    <submittedName>
        <fullName evidence="10">Amino acid ABC transporter</fullName>
    </submittedName>
</protein>
<dbReference type="PANTHER" id="PTHR11795">
    <property type="entry name" value="BRANCHED-CHAIN AMINO ACID TRANSPORT SYSTEM PERMEASE PROTEIN LIVH"/>
    <property type="match status" value="1"/>
</dbReference>
<name>A0A179SAU8_9HYPH</name>
<evidence type="ECO:0000256" key="7">
    <source>
        <dbReference type="ARBA" id="ARBA00023136"/>
    </source>
</evidence>
<evidence type="ECO:0000256" key="1">
    <source>
        <dbReference type="ARBA" id="ARBA00004651"/>
    </source>
</evidence>
<feature type="transmembrane region" description="Helical" evidence="9">
    <location>
        <begin position="63"/>
        <end position="81"/>
    </location>
</feature>
<dbReference type="GO" id="GO:0022857">
    <property type="term" value="F:transmembrane transporter activity"/>
    <property type="evidence" value="ECO:0007669"/>
    <property type="project" value="InterPro"/>
</dbReference>
<dbReference type="Pfam" id="PF02653">
    <property type="entry name" value="BPD_transp_2"/>
    <property type="match status" value="1"/>
</dbReference>
<evidence type="ECO:0000256" key="9">
    <source>
        <dbReference type="SAM" id="Phobius"/>
    </source>
</evidence>
<keyword evidence="7 9" id="KW-0472">Membrane</keyword>
<dbReference type="InterPro" id="IPR001851">
    <property type="entry name" value="ABC_transp_permease"/>
</dbReference>
<sequence length="291" mass="31089">MLTYALLTGLIFGLYFGLVGLGMNLVFGVMRIVNLAHGDVLMLGAFTAFWLMRVAAVSPVLTVIGSFVLFFAIGIPVYYALVPRLQRSREPEMLSLILFFGLSQVIEAVMSMLFGNNERSIPSRILGGGPVPVLGQTIPFAWLCAAAVSVGLFCATYLYLYHTRLGRQTRAIMAQREEAVTIGVDVNRVSAVAFGLGTGLAAVAGVFAPFMLGSFTPSIGVPIDLVSFAIVVIGSLGNPLGTILGGAIYGVCLMLMRTYLSSFADLLPNLVLILVLLVRPTGLLGRRVRHA</sequence>
<gene>
    <name evidence="10" type="ORF">A5481_13520</name>
</gene>
<evidence type="ECO:0000256" key="4">
    <source>
        <dbReference type="ARBA" id="ARBA00022692"/>
    </source>
</evidence>